<organism evidence="2 3">
    <name type="scientific">Pisolithus microcarpus 441</name>
    <dbReference type="NCBI Taxonomy" id="765257"/>
    <lineage>
        <taxon>Eukaryota</taxon>
        <taxon>Fungi</taxon>
        <taxon>Dikarya</taxon>
        <taxon>Basidiomycota</taxon>
        <taxon>Agaricomycotina</taxon>
        <taxon>Agaricomycetes</taxon>
        <taxon>Agaricomycetidae</taxon>
        <taxon>Boletales</taxon>
        <taxon>Sclerodermatineae</taxon>
        <taxon>Pisolithaceae</taxon>
        <taxon>Pisolithus</taxon>
    </lineage>
</organism>
<reference evidence="2 3" key="1">
    <citation type="submission" date="2014-04" db="EMBL/GenBank/DDBJ databases">
        <authorList>
            <consortium name="DOE Joint Genome Institute"/>
            <person name="Kuo A."/>
            <person name="Kohler A."/>
            <person name="Costa M.D."/>
            <person name="Nagy L.G."/>
            <person name="Floudas D."/>
            <person name="Copeland A."/>
            <person name="Barry K.W."/>
            <person name="Cichocki N."/>
            <person name="Veneault-Fourrey C."/>
            <person name="LaButti K."/>
            <person name="Lindquist E.A."/>
            <person name="Lipzen A."/>
            <person name="Lundell T."/>
            <person name="Morin E."/>
            <person name="Murat C."/>
            <person name="Sun H."/>
            <person name="Tunlid A."/>
            <person name="Henrissat B."/>
            <person name="Grigoriev I.V."/>
            <person name="Hibbett D.S."/>
            <person name="Martin F."/>
            <person name="Nordberg H.P."/>
            <person name="Cantor M.N."/>
            <person name="Hua S.X."/>
        </authorList>
    </citation>
    <scope>NUCLEOTIDE SEQUENCE [LARGE SCALE GENOMIC DNA]</scope>
    <source>
        <strain evidence="2 3">441</strain>
    </source>
</reference>
<proteinExistence type="predicted"/>
<dbReference type="HOGENOM" id="CLU_1938991_0_0_1"/>
<keyword evidence="3" id="KW-1185">Reference proteome</keyword>
<evidence type="ECO:0008006" key="4">
    <source>
        <dbReference type="Google" id="ProtNLM"/>
    </source>
</evidence>
<dbReference type="OrthoDB" id="10415857at2759"/>
<protein>
    <recommendedName>
        <fullName evidence="4">Secreted protein</fullName>
    </recommendedName>
</protein>
<name>A0A0C9ZJI1_9AGAM</name>
<dbReference type="AlphaFoldDB" id="A0A0C9ZJI1"/>
<reference evidence="3" key="2">
    <citation type="submission" date="2015-01" db="EMBL/GenBank/DDBJ databases">
        <title>Evolutionary Origins and Diversification of the Mycorrhizal Mutualists.</title>
        <authorList>
            <consortium name="DOE Joint Genome Institute"/>
            <consortium name="Mycorrhizal Genomics Consortium"/>
            <person name="Kohler A."/>
            <person name="Kuo A."/>
            <person name="Nagy L.G."/>
            <person name="Floudas D."/>
            <person name="Copeland A."/>
            <person name="Barry K.W."/>
            <person name="Cichocki N."/>
            <person name="Veneault-Fourrey C."/>
            <person name="LaButti K."/>
            <person name="Lindquist E.A."/>
            <person name="Lipzen A."/>
            <person name="Lundell T."/>
            <person name="Morin E."/>
            <person name="Murat C."/>
            <person name="Riley R."/>
            <person name="Ohm R."/>
            <person name="Sun H."/>
            <person name="Tunlid A."/>
            <person name="Henrissat B."/>
            <person name="Grigoriev I.V."/>
            <person name="Hibbett D.S."/>
            <person name="Martin F."/>
        </authorList>
    </citation>
    <scope>NUCLEOTIDE SEQUENCE [LARGE SCALE GENOMIC DNA]</scope>
    <source>
        <strain evidence="3">441</strain>
    </source>
</reference>
<dbReference type="EMBL" id="KN833772">
    <property type="protein sequence ID" value="KIK20098.1"/>
    <property type="molecule type" value="Genomic_DNA"/>
</dbReference>
<keyword evidence="1" id="KW-0732">Signal</keyword>
<sequence length="130" mass="14340">MCRAVRVLLIVTVLISYGPSSVAYCNYPCARHIHHESLCRFGCPSAPLSAVEFPSGTSTGKKFVGRFFKTHVSLSDSHLPSHARETTSCKLASQSPSRWDGGCSHSCLYDVVHGREADVSRMYSRLEMCQ</sequence>
<evidence type="ECO:0000313" key="2">
    <source>
        <dbReference type="EMBL" id="KIK20098.1"/>
    </source>
</evidence>
<accession>A0A0C9ZJI1</accession>
<evidence type="ECO:0000313" key="3">
    <source>
        <dbReference type="Proteomes" id="UP000054018"/>
    </source>
</evidence>
<evidence type="ECO:0000256" key="1">
    <source>
        <dbReference type="SAM" id="SignalP"/>
    </source>
</evidence>
<dbReference type="Proteomes" id="UP000054018">
    <property type="component" value="Unassembled WGS sequence"/>
</dbReference>
<feature type="signal peptide" evidence="1">
    <location>
        <begin position="1"/>
        <end position="23"/>
    </location>
</feature>
<feature type="chain" id="PRO_5002223706" description="Secreted protein" evidence="1">
    <location>
        <begin position="24"/>
        <end position="130"/>
    </location>
</feature>
<gene>
    <name evidence="2" type="ORF">PISMIDRAFT_682608</name>
</gene>